<dbReference type="AlphaFoldDB" id="A0A1X0KDL9"/>
<evidence type="ECO:0008006" key="3">
    <source>
        <dbReference type="Google" id="ProtNLM"/>
    </source>
</evidence>
<keyword evidence="2" id="KW-1185">Reference proteome</keyword>
<evidence type="ECO:0000313" key="2">
    <source>
        <dbReference type="Proteomes" id="UP000192601"/>
    </source>
</evidence>
<sequence>MAPIETHADAPPPSTRLRHALRGAASALKENGPRFALAGSYALWAYGAPEPTHDVDLVVAESDVDDAVATLTDAGFAVERPPEDWLFKARTGDTVVDVLHRLNGVRVEPSTLDCAEQHDVLAVRMPVLPPTMVLIQQLRALGEHHCDFAKLLPAVRAVRERLDWERIRALTADNDYAVAFLVLVERLGLTGQCLTDQ</sequence>
<accession>A0A1X0KDL9</accession>
<gene>
    <name evidence="1" type="ORF">BST44_15130</name>
</gene>
<evidence type="ECO:0000313" key="1">
    <source>
        <dbReference type="EMBL" id="ORB73274.1"/>
    </source>
</evidence>
<dbReference type="RefSeq" id="WP_083177929.1">
    <property type="nucleotide sequence ID" value="NZ_MVIJ01000021.1"/>
</dbReference>
<name>A0A1X0KDL9_MYCSC</name>
<protein>
    <recommendedName>
        <fullName evidence="3">Nucleotidyltransferase</fullName>
    </recommendedName>
</protein>
<comment type="caution">
    <text evidence="1">The sequence shown here is derived from an EMBL/GenBank/DDBJ whole genome shotgun (WGS) entry which is preliminary data.</text>
</comment>
<dbReference type="Gene3D" id="3.30.460.40">
    <property type="match status" value="1"/>
</dbReference>
<organism evidence="1 2">
    <name type="scientific">Mycobacterium scrofulaceum</name>
    <dbReference type="NCBI Taxonomy" id="1783"/>
    <lineage>
        <taxon>Bacteria</taxon>
        <taxon>Bacillati</taxon>
        <taxon>Actinomycetota</taxon>
        <taxon>Actinomycetes</taxon>
        <taxon>Mycobacteriales</taxon>
        <taxon>Mycobacteriaceae</taxon>
        <taxon>Mycobacterium</taxon>
    </lineage>
</organism>
<proteinExistence type="predicted"/>
<dbReference type="Proteomes" id="UP000192601">
    <property type="component" value="Unassembled WGS sequence"/>
</dbReference>
<dbReference type="SUPFAM" id="SSF81301">
    <property type="entry name" value="Nucleotidyltransferase"/>
    <property type="match status" value="1"/>
</dbReference>
<dbReference type="EMBL" id="MVIJ01000021">
    <property type="protein sequence ID" value="ORB73274.1"/>
    <property type="molecule type" value="Genomic_DNA"/>
</dbReference>
<reference evidence="1 2" key="1">
    <citation type="submission" date="2017-02" db="EMBL/GenBank/DDBJ databases">
        <title>The new phylogeny of genus Mycobacterium.</title>
        <authorList>
            <person name="Tortoli E."/>
            <person name="Trovato A."/>
            <person name="Cirillo D.M."/>
        </authorList>
    </citation>
    <scope>NUCLEOTIDE SEQUENCE [LARGE SCALE GENOMIC DNA]</scope>
    <source>
        <strain evidence="1 2">DSM 43992</strain>
    </source>
</reference>
<dbReference type="OrthoDB" id="3394845at2"/>
<dbReference type="InterPro" id="IPR043519">
    <property type="entry name" value="NT_sf"/>
</dbReference>
<dbReference type="STRING" id="1783.BST44_15130"/>